<evidence type="ECO:0000256" key="2">
    <source>
        <dbReference type="ARBA" id="ARBA00022573"/>
    </source>
</evidence>
<gene>
    <name evidence="4" type="primary">cobK_1</name>
    <name evidence="4" type="ORF">TRP8649_02442</name>
</gene>
<dbReference type="UniPathway" id="UPA00148"/>
<proteinExistence type="predicted"/>
<organism evidence="4 5">
    <name type="scientific">Pelagimonas phthalicica</name>
    <dbReference type="NCBI Taxonomy" id="1037362"/>
    <lineage>
        <taxon>Bacteria</taxon>
        <taxon>Pseudomonadati</taxon>
        <taxon>Pseudomonadota</taxon>
        <taxon>Alphaproteobacteria</taxon>
        <taxon>Rhodobacterales</taxon>
        <taxon>Roseobacteraceae</taxon>
        <taxon>Pelagimonas</taxon>
    </lineage>
</organism>
<sequence>MAHALAERGSDAVFSYAGRTINPVAQPLPTRVGGFGGVEGLVAYLRQESITHVVDATHPFAAQMSRNAVAACAAAGVDLCALERPAWRAMDGDIWQNVASIEQAVAALPDRPKRVFLAIGKQNLSDFAAAPQHHYLLRLVDPPQGDLPLPNTSVVIARGPFDTAQDTALLQSHKIDLIIAKNAGGRGAEAKILAARALKLPVIMINRPQVPERLVFGEVDQIMGWLGH</sequence>
<dbReference type="Pfam" id="PF02571">
    <property type="entry name" value="CbiJ"/>
    <property type="match status" value="1"/>
</dbReference>
<dbReference type="PANTHER" id="PTHR36925">
    <property type="entry name" value="COBALT-PRECORRIN-6A REDUCTASE"/>
    <property type="match status" value="1"/>
</dbReference>
<dbReference type="NCBIfam" id="NF005968">
    <property type="entry name" value="PRK08057.1-2"/>
    <property type="match status" value="1"/>
</dbReference>
<dbReference type="EC" id="1.3.1.54" evidence="4"/>
<keyword evidence="2" id="KW-0169">Cobalamin biosynthesis</keyword>
<evidence type="ECO:0000256" key="1">
    <source>
        <dbReference type="ARBA" id="ARBA00004953"/>
    </source>
</evidence>
<dbReference type="PANTHER" id="PTHR36925:SF1">
    <property type="entry name" value="COBALT-PRECORRIN-6A REDUCTASE"/>
    <property type="match status" value="1"/>
</dbReference>
<dbReference type="NCBIfam" id="TIGR00715">
    <property type="entry name" value="precor6x_red"/>
    <property type="match status" value="1"/>
</dbReference>
<comment type="pathway">
    <text evidence="1">Cofactor biosynthesis; adenosylcobalamin biosynthesis.</text>
</comment>
<evidence type="ECO:0000313" key="5">
    <source>
        <dbReference type="Proteomes" id="UP000225972"/>
    </source>
</evidence>
<evidence type="ECO:0000256" key="3">
    <source>
        <dbReference type="ARBA" id="ARBA00023002"/>
    </source>
</evidence>
<dbReference type="PROSITE" id="PS51014">
    <property type="entry name" value="COBK_CBIJ"/>
    <property type="match status" value="1"/>
</dbReference>
<dbReference type="GO" id="GO:0016994">
    <property type="term" value="F:precorrin-6A reductase activity"/>
    <property type="evidence" value="ECO:0007669"/>
    <property type="project" value="UniProtKB-EC"/>
</dbReference>
<evidence type="ECO:0000313" key="4">
    <source>
        <dbReference type="EMBL" id="SMX28325.1"/>
    </source>
</evidence>
<name>A0A238JD37_9RHOB</name>
<keyword evidence="5" id="KW-1185">Reference proteome</keyword>
<dbReference type="InterPro" id="IPR003723">
    <property type="entry name" value="Precorrin-6x_reduct"/>
</dbReference>
<reference evidence="5" key="1">
    <citation type="submission" date="2017-05" db="EMBL/GenBank/DDBJ databases">
        <authorList>
            <person name="Rodrigo-Torres L."/>
            <person name="Arahal R. D."/>
            <person name="Lucena T."/>
        </authorList>
    </citation>
    <scope>NUCLEOTIDE SEQUENCE [LARGE SCALE GENOMIC DNA]</scope>
    <source>
        <strain evidence="5">CECT 8649</strain>
    </source>
</reference>
<keyword evidence="3 4" id="KW-0560">Oxidoreductase</keyword>
<dbReference type="Proteomes" id="UP000225972">
    <property type="component" value="Unassembled WGS sequence"/>
</dbReference>
<dbReference type="AlphaFoldDB" id="A0A238JD37"/>
<dbReference type="EMBL" id="FXXP01000002">
    <property type="protein sequence ID" value="SMX28325.1"/>
    <property type="molecule type" value="Genomic_DNA"/>
</dbReference>
<dbReference type="GO" id="GO:0009236">
    <property type="term" value="P:cobalamin biosynthetic process"/>
    <property type="evidence" value="ECO:0007669"/>
    <property type="project" value="UniProtKB-UniPathway"/>
</dbReference>
<accession>A0A238JD37</accession>
<protein>
    <submittedName>
        <fullName evidence="4">Precorrin-6A reductase</fullName>
        <ecNumber evidence="4">1.3.1.54</ecNumber>
    </submittedName>
</protein>